<evidence type="ECO:0000256" key="1">
    <source>
        <dbReference type="ARBA" id="ARBA00004442"/>
    </source>
</evidence>
<dbReference type="PROSITE" id="PS51123">
    <property type="entry name" value="OMPA_2"/>
    <property type="match status" value="1"/>
</dbReference>
<dbReference type="InterPro" id="IPR006665">
    <property type="entry name" value="OmpA-like"/>
</dbReference>
<evidence type="ECO:0000256" key="3">
    <source>
        <dbReference type="ARBA" id="ARBA00023237"/>
    </source>
</evidence>
<dbReference type="Proteomes" id="UP000885672">
    <property type="component" value="Unassembled WGS sequence"/>
</dbReference>
<keyword evidence="3" id="KW-0998">Cell outer membrane</keyword>
<keyword evidence="2 4" id="KW-0472">Membrane</keyword>
<dbReference type="Pfam" id="PF00691">
    <property type="entry name" value="OmpA"/>
    <property type="match status" value="1"/>
</dbReference>
<dbReference type="PRINTS" id="PR01021">
    <property type="entry name" value="OMPADOMAIN"/>
</dbReference>
<evidence type="ECO:0000256" key="6">
    <source>
        <dbReference type="SAM" id="Phobius"/>
    </source>
</evidence>
<reference evidence="8" key="1">
    <citation type="journal article" date="2020" name="mSystems">
        <title>Genome- and Community-Level Interaction Insights into Carbon Utilization and Element Cycling Functions of Hydrothermarchaeota in Hydrothermal Sediment.</title>
        <authorList>
            <person name="Zhou Z."/>
            <person name="Liu Y."/>
            <person name="Xu W."/>
            <person name="Pan J."/>
            <person name="Luo Z.H."/>
            <person name="Li M."/>
        </authorList>
    </citation>
    <scope>NUCLEOTIDE SEQUENCE [LARGE SCALE GENOMIC DNA]</scope>
    <source>
        <strain evidence="8">SpSt-1182</strain>
    </source>
</reference>
<proteinExistence type="predicted"/>
<dbReference type="Gene3D" id="3.30.1330.60">
    <property type="entry name" value="OmpA-like domain"/>
    <property type="match status" value="1"/>
</dbReference>
<protein>
    <submittedName>
        <fullName evidence="8">PEGA domain-containing protein</fullName>
    </submittedName>
</protein>
<gene>
    <name evidence="8" type="ORF">ENN51_02280</name>
</gene>
<dbReference type="InterPro" id="IPR013784">
    <property type="entry name" value="Carb-bd-like_fold"/>
</dbReference>
<dbReference type="SUPFAM" id="SSF49452">
    <property type="entry name" value="Starch-binding domain-like"/>
    <property type="match status" value="2"/>
</dbReference>
<dbReference type="AlphaFoldDB" id="A0A7V0T4J6"/>
<dbReference type="CDD" id="cd07185">
    <property type="entry name" value="OmpA_C-like"/>
    <property type="match status" value="1"/>
</dbReference>
<organism evidence="8">
    <name type="scientific">candidate division WOR-3 bacterium</name>
    <dbReference type="NCBI Taxonomy" id="2052148"/>
    <lineage>
        <taxon>Bacteria</taxon>
        <taxon>Bacteria division WOR-3</taxon>
    </lineage>
</organism>
<evidence type="ECO:0000313" key="8">
    <source>
        <dbReference type="EMBL" id="HDQ99099.1"/>
    </source>
</evidence>
<dbReference type="Pfam" id="PF13620">
    <property type="entry name" value="CarboxypepD_reg"/>
    <property type="match status" value="2"/>
</dbReference>
<name>A0A7V0T4J6_UNCW3</name>
<feature type="transmembrane region" description="Helical" evidence="6">
    <location>
        <begin position="44"/>
        <end position="63"/>
    </location>
</feature>
<dbReference type="SUPFAM" id="SSF103088">
    <property type="entry name" value="OmpA-like"/>
    <property type="match status" value="1"/>
</dbReference>
<dbReference type="InterPro" id="IPR050330">
    <property type="entry name" value="Bact_OuterMem_StrucFunc"/>
</dbReference>
<evidence type="ECO:0000259" key="7">
    <source>
        <dbReference type="PROSITE" id="PS51123"/>
    </source>
</evidence>
<evidence type="ECO:0000256" key="5">
    <source>
        <dbReference type="SAM" id="MobiDB-lite"/>
    </source>
</evidence>
<comment type="subcellular location">
    <subcellularLocation>
        <location evidence="1">Cell outer membrane</location>
    </subcellularLocation>
</comment>
<accession>A0A7V0T4J6</accession>
<sequence length="621" mass="66055">MTVSRNPGGLDTAASRPRTPGRTGVPQSGPRQRAGTEGGSVKRLLVLVMIAGLAASAAAWPGFTGGRGLFRVQDARSEGNWHGSLMLHGIHGSYAYEQVYRPWEIGMLEGTTFRTSEFLGAVGLSPNRWFELFCWSGGVMESFRYAADADSFNYGYHNLAPGAKLSLPILPVVKLGALGTYSMYPNFDDTRGGWSVDSSGTGRFGLPFVNGLTWTGLATFAFSELVGWAPALHLNYGQAYDSYLRGETEVNTTYTTLAGALEFAIDKLDLFAEFTSIQPGGAGPLDEAGKVFVTPGLRIGYLKPLVLAGGVSFGLTENVPDLEIIAGLGLSGRVFTPRKPTTGTIAGRVLDAATGNPLAATVSFPGEEKPDPLTSDADKGTFRARGVRAGTVTVRAEAAGYLPAETPVAVIAGKTAQAELKLRPKPTAGGIAGLITDAATGDPVKARVEFPGSRLAGVDAAEDGFKLADVPAGEYRVEVSAEGYLTASAPLTVRPEAETRADFQLVRKDVTIPLKVFFDFDQATLKPESKPALEGAAKIMRKNPGIRVEIQGHTDNLGSADYNRRLSMRRAQAVVDYLVSNLGINIARLQARGFGFDRPIAGNETEEGQAQNRRVEFIVLD</sequence>
<dbReference type="GO" id="GO:0009279">
    <property type="term" value="C:cell outer membrane"/>
    <property type="evidence" value="ECO:0007669"/>
    <property type="project" value="UniProtKB-SubCell"/>
</dbReference>
<dbReference type="InterPro" id="IPR006664">
    <property type="entry name" value="OMP_bac"/>
</dbReference>
<dbReference type="EMBL" id="DSBX01000087">
    <property type="protein sequence ID" value="HDQ99099.1"/>
    <property type="molecule type" value="Genomic_DNA"/>
</dbReference>
<keyword evidence="6" id="KW-1133">Transmembrane helix</keyword>
<dbReference type="GO" id="GO:0030246">
    <property type="term" value="F:carbohydrate binding"/>
    <property type="evidence" value="ECO:0007669"/>
    <property type="project" value="InterPro"/>
</dbReference>
<keyword evidence="6" id="KW-0812">Transmembrane</keyword>
<evidence type="ECO:0000256" key="4">
    <source>
        <dbReference type="PROSITE-ProRule" id="PRU00473"/>
    </source>
</evidence>
<dbReference type="InterPro" id="IPR036737">
    <property type="entry name" value="OmpA-like_sf"/>
</dbReference>
<comment type="caution">
    <text evidence="8">The sequence shown here is derived from an EMBL/GenBank/DDBJ whole genome shotgun (WGS) entry which is preliminary data.</text>
</comment>
<dbReference type="Gene3D" id="2.60.40.1120">
    <property type="entry name" value="Carboxypeptidase-like, regulatory domain"/>
    <property type="match status" value="2"/>
</dbReference>
<evidence type="ECO:0000256" key="2">
    <source>
        <dbReference type="ARBA" id="ARBA00023136"/>
    </source>
</evidence>
<dbReference type="PANTHER" id="PTHR30329">
    <property type="entry name" value="STATOR ELEMENT OF FLAGELLAR MOTOR COMPLEX"/>
    <property type="match status" value="1"/>
</dbReference>
<feature type="region of interest" description="Disordered" evidence="5">
    <location>
        <begin position="1"/>
        <end position="37"/>
    </location>
</feature>
<feature type="domain" description="OmpA-like" evidence="7">
    <location>
        <begin position="505"/>
        <end position="621"/>
    </location>
</feature>
<dbReference type="PANTHER" id="PTHR30329:SF21">
    <property type="entry name" value="LIPOPROTEIN YIAD-RELATED"/>
    <property type="match status" value="1"/>
</dbReference>